<dbReference type="Pfam" id="PF06197">
    <property type="entry name" value="DUF998"/>
    <property type="match status" value="1"/>
</dbReference>
<evidence type="ECO:0000313" key="2">
    <source>
        <dbReference type="EMBL" id="QIK73545.1"/>
    </source>
</evidence>
<dbReference type="EMBL" id="CP049865">
    <property type="protein sequence ID" value="QIK73545.1"/>
    <property type="molecule type" value="Genomic_DNA"/>
</dbReference>
<keyword evidence="1" id="KW-0812">Transmembrane</keyword>
<keyword evidence="1" id="KW-1133">Transmembrane helix</keyword>
<evidence type="ECO:0000256" key="1">
    <source>
        <dbReference type="SAM" id="Phobius"/>
    </source>
</evidence>
<dbReference type="KEGG" id="prv:G7070_16340"/>
<protein>
    <submittedName>
        <fullName evidence="2">DUF998 domain-containing protein</fullName>
    </submittedName>
</protein>
<name>A0A6G7Y9R4_9ACTN</name>
<dbReference type="InterPro" id="IPR009339">
    <property type="entry name" value="DUF998"/>
</dbReference>
<feature type="transmembrane region" description="Helical" evidence="1">
    <location>
        <begin position="159"/>
        <end position="181"/>
    </location>
</feature>
<keyword evidence="3" id="KW-1185">Reference proteome</keyword>
<dbReference type="AlphaFoldDB" id="A0A6G7Y9R4"/>
<sequence>MPDHPASTPVRLGALLWLLLPLTVAAEVVAAAAWPGYDPFALTISDLGATTCVTLDYPAGPVDVCSPRHALVNASFVAGGLALGTGALLLRPTLGTGGSATAALVLFLLAGASWGAAGVVPVDADLTLHAALAFPAFCAQSAALVVLGRSRDRFGFGTLRVGLLTLLATIATLVFAGSGYLGGLERLAQYPVLAWLAWHGVRTLRASADA</sequence>
<dbReference type="RefSeq" id="WP_166234612.1">
    <property type="nucleotide sequence ID" value="NZ_CP049865.1"/>
</dbReference>
<accession>A0A6G7Y9R4</accession>
<organism evidence="2 3">
    <name type="scientific">Propioniciclava coleopterorum</name>
    <dbReference type="NCBI Taxonomy" id="2714937"/>
    <lineage>
        <taxon>Bacteria</taxon>
        <taxon>Bacillati</taxon>
        <taxon>Actinomycetota</taxon>
        <taxon>Actinomycetes</taxon>
        <taxon>Propionibacteriales</taxon>
        <taxon>Propionibacteriaceae</taxon>
        <taxon>Propioniciclava</taxon>
    </lineage>
</organism>
<keyword evidence="1" id="KW-0472">Membrane</keyword>
<reference evidence="2 3" key="1">
    <citation type="submission" date="2020-03" db="EMBL/GenBank/DDBJ databases">
        <title>Propioniciclava sp. nov., isolated from Hydrophilus acuminatus.</title>
        <authorList>
            <person name="Hyun D.-W."/>
            <person name="Bae J.-W."/>
        </authorList>
    </citation>
    <scope>NUCLEOTIDE SEQUENCE [LARGE SCALE GENOMIC DNA]</scope>
    <source>
        <strain evidence="2 3">HDW11</strain>
    </source>
</reference>
<dbReference type="Proteomes" id="UP000501058">
    <property type="component" value="Chromosome"/>
</dbReference>
<feature type="transmembrane region" description="Helical" evidence="1">
    <location>
        <begin position="102"/>
        <end position="120"/>
    </location>
</feature>
<feature type="transmembrane region" description="Helical" evidence="1">
    <location>
        <begin position="70"/>
        <end position="90"/>
    </location>
</feature>
<feature type="transmembrane region" description="Helical" evidence="1">
    <location>
        <begin position="126"/>
        <end position="147"/>
    </location>
</feature>
<gene>
    <name evidence="2" type="ORF">G7070_16340</name>
</gene>
<proteinExistence type="predicted"/>
<evidence type="ECO:0000313" key="3">
    <source>
        <dbReference type="Proteomes" id="UP000501058"/>
    </source>
</evidence>